<evidence type="ECO:0000313" key="3">
    <source>
        <dbReference type="Proteomes" id="UP000472265"/>
    </source>
</evidence>
<evidence type="ECO:0000256" key="1">
    <source>
        <dbReference type="ARBA" id="ARBA00009024"/>
    </source>
</evidence>
<name>A0A671W3Y9_SPAAU</name>
<dbReference type="PANTHER" id="PTHR15907">
    <property type="entry name" value="DUF614 FAMILY PROTEIN-RELATED"/>
    <property type="match status" value="1"/>
</dbReference>
<evidence type="ECO:0000313" key="2">
    <source>
        <dbReference type="Ensembl" id="ENSSAUP00010033324.1"/>
    </source>
</evidence>
<keyword evidence="3" id="KW-1185">Reference proteome</keyword>
<dbReference type="Proteomes" id="UP000472265">
    <property type="component" value="Chromosome 10"/>
</dbReference>
<sequence length="150" mass="16602">MQNDVVAHGTRGKGMAHQQQFVVHQQPAQVVTVMTQAQSPGTWSTGMCDCCSDMGTCCCGLFCFPCMQCQTASDYGWCCCMPLLDFCCVVSCILRSNIRERHGIPGSCCDDCCKIYWCYPCVWCQMNRELKIRKNQPGGGSVVTTQVIRG</sequence>
<dbReference type="Pfam" id="PF04749">
    <property type="entry name" value="PLAC8"/>
    <property type="match status" value="1"/>
</dbReference>
<reference evidence="2" key="1">
    <citation type="submission" date="2021-04" db="EMBL/GenBank/DDBJ databases">
        <authorList>
            <consortium name="Wellcome Sanger Institute Data Sharing"/>
        </authorList>
    </citation>
    <scope>NUCLEOTIDE SEQUENCE [LARGE SCALE GENOMIC DNA]</scope>
</reference>
<dbReference type="FunCoup" id="A0A671W3Y9">
    <property type="interactions" value="3"/>
</dbReference>
<dbReference type="NCBIfam" id="TIGR01571">
    <property type="entry name" value="A_thal_Cys_rich"/>
    <property type="match status" value="1"/>
</dbReference>
<proteinExistence type="inferred from homology"/>
<organism evidence="2 3">
    <name type="scientific">Sparus aurata</name>
    <name type="common">Gilthead sea bream</name>
    <dbReference type="NCBI Taxonomy" id="8175"/>
    <lineage>
        <taxon>Eukaryota</taxon>
        <taxon>Metazoa</taxon>
        <taxon>Chordata</taxon>
        <taxon>Craniata</taxon>
        <taxon>Vertebrata</taxon>
        <taxon>Euteleostomi</taxon>
        <taxon>Actinopterygii</taxon>
        <taxon>Neopterygii</taxon>
        <taxon>Teleostei</taxon>
        <taxon>Neoteleostei</taxon>
        <taxon>Acanthomorphata</taxon>
        <taxon>Eupercaria</taxon>
        <taxon>Spariformes</taxon>
        <taxon>Sparidae</taxon>
        <taxon>Sparus</taxon>
    </lineage>
</organism>
<accession>A0A671W3Y9</accession>
<dbReference type="AlphaFoldDB" id="A0A671W3Y9"/>
<dbReference type="Ensembl" id="ENSSAUT00010035110.1">
    <property type="protein sequence ID" value="ENSSAUP00010033324.1"/>
    <property type="gene ID" value="ENSSAUG00010014155.1"/>
</dbReference>
<dbReference type="GeneTree" id="ENSGT00940000163927"/>
<protein>
    <submittedName>
        <fullName evidence="2">Plac8 onzin related protein 1</fullName>
    </submittedName>
</protein>
<comment type="similarity">
    <text evidence="1">Belongs to the cornifelin family.</text>
</comment>
<dbReference type="InParanoid" id="A0A671W3Y9"/>
<dbReference type="InterPro" id="IPR006461">
    <property type="entry name" value="PLAC_motif_containing"/>
</dbReference>
<reference evidence="2" key="2">
    <citation type="submission" date="2025-08" db="UniProtKB">
        <authorList>
            <consortium name="Ensembl"/>
        </authorList>
    </citation>
    <scope>IDENTIFICATION</scope>
</reference>
<reference evidence="2" key="3">
    <citation type="submission" date="2025-09" db="UniProtKB">
        <authorList>
            <consortium name="Ensembl"/>
        </authorList>
    </citation>
    <scope>IDENTIFICATION</scope>
</reference>